<dbReference type="AlphaFoldDB" id="A0A1X9MC43"/>
<dbReference type="EMBL" id="CP020814">
    <property type="protein sequence ID" value="ARK30997.1"/>
    <property type="molecule type" value="Genomic_DNA"/>
</dbReference>
<keyword evidence="4" id="KW-1185">Reference proteome</keyword>
<keyword evidence="2" id="KW-0812">Transmembrane</keyword>
<dbReference type="Proteomes" id="UP000193006">
    <property type="component" value="Chromosome"/>
</dbReference>
<dbReference type="STRING" id="199441.BkAM31D_14750"/>
<reference evidence="3 4" key="1">
    <citation type="submission" date="2017-04" db="EMBL/GenBank/DDBJ databases">
        <title>Bacillus krulwichiae AM31D Genome sequencing and assembly.</title>
        <authorList>
            <person name="Krulwich T.A."/>
            <person name="Anastor L."/>
            <person name="Ehrlich R."/>
            <person name="Ehrlich G.D."/>
            <person name="Janto B."/>
        </authorList>
    </citation>
    <scope>NUCLEOTIDE SEQUENCE [LARGE SCALE GENOMIC DNA]</scope>
    <source>
        <strain evidence="3 4">AM31D</strain>
    </source>
</reference>
<accession>A0A1X9MC43</accession>
<dbReference type="SUPFAM" id="SSF158791">
    <property type="entry name" value="MgtE N-terminal domain-like"/>
    <property type="match status" value="1"/>
</dbReference>
<name>A0A1X9MC43_9BACI</name>
<keyword evidence="2" id="KW-1133">Transmembrane helix</keyword>
<evidence type="ECO:0000313" key="4">
    <source>
        <dbReference type="Proteomes" id="UP000193006"/>
    </source>
</evidence>
<feature type="transmembrane region" description="Helical" evidence="2">
    <location>
        <begin position="12"/>
        <end position="36"/>
    </location>
</feature>
<keyword evidence="2" id="KW-0472">Membrane</keyword>
<evidence type="ECO:0000313" key="3">
    <source>
        <dbReference type="EMBL" id="ARK30997.1"/>
    </source>
</evidence>
<evidence type="ECO:0000256" key="1">
    <source>
        <dbReference type="SAM" id="Coils"/>
    </source>
</evidence>
<evidence type="ECO:0000256" key="2">
    <source>
        <dbReference type="SAM" id="Phobius"/>
    </source>
</evidence>
<feature type="coiled-coil region" evidence="1">
    <location>
        <begin position="71"/>
        <end position="140"/>
    </location>
</feature>
<gene>
    <name evidence="3" type="ORF">BkAM31D_14750</name>
</gene>
<sequence>MSETSKGHSKFQWFFLVVCIPVIFAVILFSVILSLLGVNVLDKAKAYGSEIPVVASLLENEAVEVVEEVNVEYLNETIQKLEAEVDRLQVTLNEREEEIKKLSDEQAQIEHKAAIEEARLESEVQELKDLARTYEAMSTKNAAAIIEQLSDEDALLHLSQISIEVRAGILAKMDSELAANLITQLANQ</sequence>
<protein>
    <recommendedName>
        <fullName evidence="5">MgtE intracellular N domain protein</fullName>
    </recommendedName>
</protein>
<proteinExistence type="predicted"/>
<organism evidence="3 4">
    <name type="scientific">Halalkalibacter krulwichiae</name>
    <dbReference type="NCBI Taxonomy" id="199441"/>
    <lineage>
        <taxon>Bacteria</taxon>
        <taxon>Bacillati</taxon>
        <taxon>Bacillota</taxon>
        <taxon>Bacilli</taxon>
        <taxon>Bacillales</taxon>
        <taxon>Bacillaceae</taxon>
        <taxon>Halalkalibacter</taxon>
    </lineage>
</organism>
<dbReference type="KEGG" id="bkw:BkAM31D_14750"/>
<dbReference type="RefSeq" id="WP_066150219.1">
    <property type="nucleotide sequence ID" value="NZ_CP020814.1"/>
</dbReference>
<keyword evidence="1" id="KW-0175">Coiled coil</keyword>
<evidence type="ECO:0008006" key="5">
    <source>
        <dbReference type="Google" id="ProtNLM"/>
    </source>
</evidence>